<evidence type="ECO:0000256" key="1">
    <source>
        <dbReference type="SAM" id="MobiDB-lite"/>
    </source>
</evidence>
<comment type="caution">
    <text evidence="2">The sequence shown here is derived from an EMBL/GenBank/DDBJ whole genome shotgun (WGS) entry which is preliminary data.</text>
</comment>
<dbReference type="EMBL" id="RBAM01000001">
    <property type="protein sequence ID" value="RKN77729.1"/>
    <property type="molecule type" value="Genomic_DNA"/>
</dbReference>
<feature type="region of interest" description="Disordered" evidence="1">
    <location>
        <begin position="1"/>
        <end position="26"/>
    </location>
</feature>
<sequence length="371" mass="38563">MTSAATTLSYSVHTSPAPLRVGTEESPAHATVRIALTNSGPDPVPCGTIAFTLPVGSGPEALTAAPDTIKASTDDAGWSAEHRGDGVFLVRPAADGTELKPGARVVVTLADVTVNHAVGAVTLGISESGGTGGGTASLRRVPGGLRLAKASPTAMLEDFRPDQVDVPNGGTVKLTWKCEVGPDYELFYGDQRCLVNDWIDDDGNGEWISPGLTSATAFMILGSTVRDGIPVTYGLTTAVTVDVPDLEVGDLDVNGSVRLFGRAAEIAGGTESSPAEYEADTDGVITGYIKTTQDQVPAELKVFVTPPGLRRQQFATQSWDARGGTLNQEASLFVPVPKGSRVRVVQKGDTNFSAALTWFPFGAGSLTPPPQ</sequence>
<evidence type="ECO:0000313" key="3">
    <source>
        <dbReference type="Proteomes" id="UP000270343"/>
    </source>
</evidence>
<organism evidence="2 3">
    <name type="scientific">Streptomyces klenkii</name>
    <dbReference type="NCBI Taxonomy" id="1420899"/>
    <lineage>
        <taxon>Bacteria</taxon>
        <taxon>Bacillati</taxon>
        <taxon>Actinomycetota</taxon>
        <taxon>Actinomycetes</taxon>
        <taxon>Kitasatosporales</taxon>
        <taxon>Streptomycetaceae</taxon>
        <taxon>Streptomyces</taxon>
    </lineage>
</organism>
<reference evidence="2 3" key="1">
    <citation type="journal article" date="2015" name="Antonie Van Leeuwenhoek">
        <title>Streptomyces klenkii sp. nov., isolated from deep marine sediment.</title>
        <authorList>
            <person name="Veyisoglu A."/>
            <person name="Sahin N."/>
        </authorList>
    </citation>
    <scope>NUCLEOTIDE SEQUENCE [LARGE SCALE GENOMIC DNA]</scope>
    <source>
        <strain evidence="2 3">KCTC 29202</strain>
    </source>
</reference>
<proteinExistence type="predicted"/>
<evidence type="ECO:0000313" key="2">
    <source>
        <dbReference type="EMBL" id="RKN77729.1"/>
    </source>
</evidence>
<dbReference type="AlphaFoldDB" id="A0A3B0C0J8"/>
<feature type="compositionally biased region" description="Polar residues" evidence="1">
    <location>
        <begin position="1"/>
        <end position="14"/>
    </location>
</feature>
<dbReference type="OrthoDB" id="4070667at2"/>
<dbReference type="Proteomes" id="UP000270343">
    <property type="component" value="Unassembled WGS sequence"/>
</dbReference>
<keyword evidence="3" id="KW-1185">Reference proteome</keyword>
<protein>
    <submittedName>
        <fullName evidence="2">Uncharacterized protein</fullName>
    </submittedName>
</protein>
<dbReference type="RefSeq" id="WP_120753346.1">
    <property type="nucleotide sequence ID" value="NZ_RBAM01000001.1"/>
</dbReference>
<gene>
    <name evidence="2" type="ORF">D7231_03305</name>
</gene>
<accession>A0A3B0C0J8</accession>
<name>A0A3B0C0J8_9ACTN</name>